<dbReference type="GO" id="GO:0016787">
    <property type="term" value="F:hydrolase activity"/>
    <property type="evidence" value="ECO:0007669"/>
    <property type="project" value="InterPro"/>
</dbReference>
<keyword evidence="3" id="KW-1185">Reference proteome</keyword>
<dbReference type="InterPro" id="IPR000383">
    <property type="entry name" value="Xaa-Pro-like_dom"/>
</dbReference>
<sequence>MGHPAGGVKEQTAGLHAERLAKYGYVTIAFDASYQGESDGEPHHMEDPDSRVEDFRTTVDYLTTLPYVDNDRIGVLGICASGGYSFKAAATDKRIKALATISGADIGLIFRRGWTGDQSLADTAFPLLETIAQVRTAEANGAEITYSTWVANELRDDMTEEAKQGHLYYRTPRAGHPRSTNQVPLVNFDRILGFSAFNLTDLITQPVLFIAGSKALTLWESQETFDALNRDDKELFLVEGANHFDMYDLEPYVTQSVEKMAEFFGKHL</sequence>
<dbReference type="STRING" id="764298.STRMA_1736"/>
<dbReference type="Gene3D" id="3.40.50.1820">
    <property type="entry name" value="alpha/beta hydrolase"/>
    <property type="match status" value="1"/>
</dbReference>
<name>G5JXU6_9STRE</name>
<dbReference type="SUPFAM" id="SSF53474">
    <property type="entry name" value="alpha/beta-Hydrolases"/>
    <property type="match status" value="1"/>
</dbReference>
<proteinExistence type="predicted"/>
<dbReference type="RefSeq" id="WP_003078741.1">
    <property type="nucleotide sequence ID" value="NZ_AEUW02000001.1"/>
</dbReference>
<protein>
    <submittedName>
        <fullName evidence="2">X-Pro dipeptidyl-peptidase (S15 family)</fullName>
    </submittedName>
</protein>
<dbReference type="PANTHER" id="PTHR47751">
    <property type="entry name" value="SUPERFAMILY HYDROLASE, PUTATIVE (AFU_ORTHOLOGUE AFUA_2G16580)-RELATED"/>
    <property type="match status" value="1"/>
</dbReference>
<dbReference type="PANTHER" id="PTHR47751:SF1">
    <property type="entry name" value="SUPERFAMILY HYDROLASE, PUTATIVE (AFU_ORTHOLOGUE AFUA_2G16580)-RELATED"/>
    <property type="match status" value="1"/>
</dbReference>
<accession>G5JXU6</accession>
<feature type="domain" description="Xaa-Pro dipeptidyl-peptidase-like" evidence="1">
    <location>
        <begin position="13"/>
        <end position="239"/>
    </location>
</feature>
<evidence type="ECO:0000259" key="1">
    <source>
        <dbReference type="Pfam" id="PF02129"/>
    </source>
</evidence>
<dbReference type="Pfam" id="PF02129">
    <property type="entry name" value="Peptidase_S15"/>
    <property type="match status" value="1"/>
</dbReference>
<comment type="caution">
    <text evidence="2">The sequence shown here is derived from an EMBL/GenBank/DDBJ whole genome shotgun (WGS) entry which is preliminary data.</text>
</comment>
<reference evidence="2 3" key="1">
    <citation type="journal article" date="2014" name="Int. J. Syst. Evol. Microbiol.">
        <title>Phylogenomics and the dynamic genome evolution of the genus Streptococcus.</title>
        <authorList>
            <consortium name="The Broad Institute Genome Sequencing Platform"/>
            <person name="Richards V.P."/>
            <person name="Palmer S.R."/>
            <person name="Pavinski Bitar P.D."/>
            <person name="Qin X."/>
            <person name="Weinstock G.M."/>
            <person name="Highlander S.K."/>
            <person name="Town C.D."/>
            <person name="Burne R.A."/>
            <person name="Stanhope M.J."/>
        </authorList>
    </citation>
    <scope>NUCLEOTIDE SEQUENCE [LARGE SCALE GENOMIC DNA]</scope>
    <source>
        <strain evidence="2 3">NCTC 11558</strain>
    </source>
</reference>
<organism evidence="2 3">
    <name type="scientific">Streptococcus macacae NCTC 11558</name>
    <dbReference type="NCBI Taxonomy" id="764298"/>
    <lineage>
        <taxon>Bacteria</taxon>
        <taxon>Bacillati</taxon>
        <taxon>Bacillota</taxon>
        <taxon>Bacilli</taxon>
        <taxon>Lactobacillales</taxon>
        <taxon>Streptococcaceae</taxon>
        <taxon>Streptococcus</taxon>
    </lineage>
</organism>
<dbReference type="InterPro" id="IPR051411">
    <property type="entry name" value="Polyketide_trans_af380"/>
</dbReference>
<dbReference type="Proteomes" id="UP000003573">
    <property type="component" value="Unassembled WGS sequence"/>
</dbReference>
<dbReference type="EMBL" id="AEUW02000001">
    <property type="protein sequence ID" value="EHJ51665.1"/>
    <property type="molecule type" value="Genomic_DNA"/>
</dbReference>
<dbReference type="AlphaFoldDB" id="G5JXU6"/>
<dbReference type="InterPro" id="IPR029058">
    <property type="entry name" value="AB_hydrolase_fold"/>
</dbReference>
<dbReference type="Gene3D" id="1.10.10.800">
    <property type="match status" value="1"/>
</dbReference>
<evidence type="ECO:0000313" key="2">
    <source>
        <dbReference type="EMBL" id="EHJ51665.1"/>
    </source>
</evidence>
<dbReference type="eggNOG" id="COG1073">
    <property type="taxonomic scope" value="Bacteria"/>
</dbReference>
<gene>
    <name evidence="2" type="ORF">STRMA_1736</name>
</gene>
<evidence type="ECO:0000313" key="3">
    <source>
        <dbReference type="Proteomes" id="UP000003573"/>
    </source>
</evidence>